<gene>
    <name evidence="3" type="ORF">OESDEN_09440</name>
</gene>
<evidence type="ECO:0008006" key="5">
    <source>
        <dbReference type="Google" id="ProtNLM"/>
    </source>
</evidence>
<proteinExistence type="predicted"/>
<accession>A0A0B1T4K3</accession>
<name>A0A0B1T4K3_OESDE</name>
<dbReference type="Proteomes" id="UP000053660">
    <property type="component" value="Unassembled WGS sequence"/>
</dbReference>
<dbReference type="AlphaFoldDB" id="A0A0B1T4K3"/>
<keyword evidence="1" id="KW-0677">Repeat</keyword>
<keyword evidence="4" id="KW-1185">Reference proteome</keyword>
<evidence type="ECO:0000313" key="3">
    <source>
        <dbReference type="EMBL" id="KHJ90707.1"/>
    </source>
</evidence>
<organism evidence="3 4">
    <name type="scientific">Oesophagostomum dentatum</name>
    <name type="common">Nodular worm</name>
    <dbReference type="NCBI Taxonomy" id="61180"/>
    <lineage>
        <taxon>Eukaryota</taxon>
        <taxon>Metazoa</taxon>
        <taxon>Ecdysozoa</taxon>
        <taxon>Nematoda</taxon>
        <taxon>Chromadorea</taxon>
        <taxon>Rhabditida</taxon>
        <taxon>Rhabditina</taxon>
        <taxon>Rhabditomorpha</taxon>
        <taxon>Strongyloidea</taxon>
        <taxon>Strongylidae</taxon>
        <taxon>Oesophagostomum</taxon>
    </lineage>
</organism>
<protein>
    <recommendedName>
        <fullName evidence="5">Tetratricopeptide repeat protein</fullName>
    </recommendedName>
</protein>
<keyword evidence="2" id="KW-0802">TPR repeat</keyword>
<reference evidence="3 4" key="1">
    <citation type="submission" date="2014-03" db="EMBL/GenBank/DDBJ databases">
        <title>Draft genome of the hookworm Oesophagostomum dentatum.</title>
        <authorList>
            <person name="Mitreva M."/>
        </authorList>
    </citation>
    <scope>NUCLEOTIDE SEQUENCE [LARGE SCALE GENOMIC DNA]</scope>
    <source>
        <strain evidence="3 4">OD-Hann</strain>
    </source>
</reference>
<evidence type="ECO:0000256" key="2">
    <source>
        <dbReference type="ARBA" id="ARBA00022803"/>
    </source>
</evidence>
<dbReference type="EMBL" id="KN552738">
    <property type="protein sequence ID" value="KHJ90707.1"/>
    <property type="molecule type" value="Genomic_DNA"/>
</dbReference>
<feature type="non-terminal residue" evidence="3">
    <location>
        <position position="1"/>
    </location>
</feature>
<dbReference type="InterPro" id="IPR033891">
    <property type="entry name" value="TTC38"/>
</dbReference>
<dbReference type="PANTHER" id="PTHR16263">
    <property type="entry name" value="TETRATRICOPEPTIDE REPEAT PROTEIN 38"/>
    <property type="match status" value="1"/>
</dbReference>
<evidence type="ECO:0000313" key="4">
    <source>
        <dbReference type="Proteomes" id="UP000053660"/>
    </source>
</evidence>
<sequence>RPLEIAAERGQRLTIQFQQGWIIATHNYWHKALFYIEKGDFETSLTVFDDEVCRRFNNSKHVLDMADSASLLWRLEMEGVDVGKRWQDLPNMSTHKNDHVTCFNDAHLGITLLRQEDSGNESDLYNTLLDFMNQSDADNTKVCRDVGVPLYEGLRHFAKGQYDMAAEKMLPVRHEIYRIGGSNAQRDVFAQTLIQACIMSTEPEHFSQTDMLLEERSALNKNSSVGERLAAKFRKYHPL</sequence>
<evidence type="ECO:0000256" key="1">
    <source>
        <dbReference type="ARBA" id="ARBA00022737"/>
    </source>
</evidence>
<dbReference type="PANTHER" id="PTHR16263:SF4">
    <property type="entry name" value="TETRATRICOPEPTIDE REPEAT PROTEIN 38"/>
    <property type="match status" value="1"/>
</dbReference>
<dbReference type="OrthoDB" id="1427555at2759"/>